<evidence type="ECO:0000259" key="1">
    <source>
        <dbReference type="Pfam" id="PF12705"/>
    </source>
</evidence>
<protein>
    <recommendedName>
        <fullName evidence="1">PD-(D/E)XK endonuclease-like domain-containing protein</fullName>
    </recommendedName>
</protein>
<dbReference type="Gene3D" id="3.90.320.10">
    <property type="match status" value="1"/>
</dbReference>
<gene>
    <name evidence="2" type="ORF">AKJ56_00510</name>
</gene>
<reference evidence="2 3" key="1">
    <citation type="journal article" date="2016" name="Sci. Rep.">
        <title>Metabolic traits of an uncultured archaeal lineage -MSBL1- from brine pools of the Red Sea.</title>
        <authorList>
            <person name="Mwirichia R."/>
            <person name="Alam I."/>
            <person name="Rashid M."/>
            <person name="Vinu M."/>
            <person name="Ba-Alawi W."/>
            <person name="Anthony Kamau A."/>
            <person name="Kamanda Ngugi D."/>
            <person name="Goker M."/>
            <person name="Klenk H.P."/>
            <person name="Bajic V."/>
            <person name="Stingl U."/>
        </authorList>
    </citation>
    <scope>NUCLEOTIDE SEQUENCE [LARGE SCALE GENOMIC DNA]</scope>
    <source>
        <strain evidence="2">SCGC-AAA382N08</strain>
    </source>
</reference>
<comment type="caution">
    <text evidence="2">The sequence shown here is derived from an EMBL/GenBank/DDBJ whole genome shotgun (WGS) entry which is preliminary data.</text>
</comment>
<dbReference type="Proteomes" id="UP000070175">
    <property type="component" value="Unassembled WGS sequence"/>
</dbReference>
<keyword evidence="3" id="KW-1185">Reference proteome</keyword>
<dbReference type="EMBL" id="LHYJ01000004">
    <property type="protein sequence ID" value="KXB08729.1"/>
    <property type="molecule type" value="Genomic_DNA"/>
</dbReference>
<feature type="domain" description="PD-(D/E)XK endonuclease-like" evidence="1">
    <location>
        <begin position="2"/>
        <end position="246"/>
    </location>
</feature>
<proteinExistence type="predicted"/>
<sequence length="270" mass="32203">MFEECPRAYKFKYIDKIRVKKRQNVYGFLGSIVHETLEEFHKDLKKGKKYSLEGLIELYSKLWNEKWKESIKVSHPDHNPDHFKKVGGQCIKNYYEKLSPFNKDETVKTELRVHPTIKKDGKEYNFQGLIDRLAIDKKGQYIIHDYKTGKNLPSRTDLIKNRQLPLYQIGVQQKYTFSENIVLAWHYLRFGEIIKIEFDKENLDSIRRDIIDLIQIIEEAKEENNFPAMREKGANCGWCDYQKICQEWKPHSGNEGFKPNQSQQKLEYFL</sequence>
<evidence type="ECO:0000313" key="2">
    <source>
        <dbReference type="EMBL" id="KXB08729.1"/>
    </source>
</evidence>
<accession>A0A133VQJ8</accession>
<name>A0A133VQJ8_9EURY</name>
<dbReference type="InterPro" id="IPR011604">
    <property type="entry name" value="PDDEXK-like_dom_sf"/>
</dbReference>
<organism evidence="2 3">
    <name type="scientific">candidate division MSBL1 archaeon SCGC-AAA382N08</name>
    <dbReference type="NCBI Taxonomy" id="1698285"/>
    <lineage>
        <taxon>Archaea</taxon>
        <taxon>Methanobacteriati</taxon>
        <taxon>Methanobacteriota</taxon>
        <taxon>candidate division MSBL1</taxon>
    </lineage>
</organism>
<dbReference type="InterPro" id="IPR038726">
    <property type="entry name" value="PDDEXK_AddAB-type"/>
</dbReference>
<evidence type="ECO:0000313" key="3">
    <source>
        <dbReference type="Proteomes" id="UP000070175"/>
    </source>
</evidence>
<dbReference type="Pfam" id="PF12705">
    <property type="entry name" value="PDDEXK_1"/>
    <property type="match status" value="1"/>
</dbReference>
<dbReference type="AlphaFoldDB" id="A0A133VQJ8"/>